<feature type="binding site" evidence="13">
    <location>
        <position position="38"/>
    </location>
    <ligand>
        <name>Mg(2+)</name>
        <dbReference type="ChEBI" id="CHEBI:18420"/>
    </ligand>
</feature>
<keyword evidence="13" id="KW-0479">Metal-binding</keyword>
<dbReference type="SUPFAM" id="SSF89562">
    <property type="entry name" value="RraA-like"/>
    <property type="match status" value="1"/>
</dbReference>
<evidence type="ECO:0000256" key="11">
    <source>
        <dbReference type="ARBA" id="ARBA00032305"/>
    </source>
</evidence>
<evidence type="ECO:0000256" key="10">
    <source>
        <dbReference type="ARBA" id="ARBA00030169"/>
    </source>
</evidence>
<evidence type="ECO:0000256" key="1">
    <source>
        <dbReference type="ARBA" id="ARBA00001342"/>
    </source>
</evidence>
<comment type="cofactor">
    <cofactor evidence="2">
        <name>a divalent metal cation</name>
        <dbReference type="ChEBI" id="CHEBI:60240"/>
    </cofactor>
</comment>
<dbReference type="PANTHER" id="PTHR33254:SF4">
    <property type="entry name" value="4-HYDROXY-4-METHYL-2-OXOGLUTARATE ALDOLASE 3-RELATED"/>
    <property type="match status" value="1"/>
</dbReference>
<evidence type="ECO:0000313" key="15">
    <source>
        <dbReference type="Proteomes" id="UP000568839"/>
    </source>
</evidence>
<comment type="caution">
    <text evidence="14">The sequence shown here is derived from an EMBL/GenBank/DDBJ whole genome shotgun (WGS) entry which is preliminary data.</text>
</comment>
<gene>
    <name evidence="14" type="ORF">HNR44_000602</name>
</gene>
<dbReference type="CDD" id="cd16841">
    <property type="entry name" value="RraA_family"/>
    <property type="match status" value="1"/>
</dbReference>
<dbReference type="InterPro" id="IPR036704">
    <property type="entry name" value="RraA/RraA-like_sf"/>
</dbReference>
<dbReference type="GO" id="GO:0046872">
    <property type="term" value="F:metal ion binding"/>
    <property type="evidence" value="ECO:0007669"/>
    <property type="project" value="UniProtKB-KW"/>
</dbReference>
<dbReference type="GO" id="GO:0008948">
    <property type="term" value="F:oxaloacetate decarboxylase activity"/>
    <property type="evidence" value="ECO:0007669"/>
    <property type="project" value="UniProtKB-EC"/>
</dbReference>
<comment type="catalytic activity">
    <reaction evidence="12">
        <text>oxaloacetate + H(+) = pyruvate + CO2</text>
        <dbReference type="Rhea" id="RHEA:15641"/>
        <dbReference type="ChEBI" id="CHEBI:15361"/>
        <dbReference type="ChEBI" id="CHEBI:15378"/>
        <dbReference type="ChEBI" id="CHEBI:16452"/>
        <dbReference type="ChEBI" id="CHEBI:16526"/>
        <dbReference type="EC" id="4.1.1.112"/>
    </reaction>
</comment>
<evidence type="ECO:0000256" key="7">
    <source>
        <dbReference type="ARBA" id="ARBA00016549"/>
    </source>
</evidence>
<comment type="subunit">
    <text evidence="4">Homotrimer.</text>
</comment>
<dbReference type="Proteomes" id="UP000568839">
    <property type="component" value="Unassembled WGS sequence"/>
</dbReference>
<accession>A0A841PWG2</accession>
<comment type="cofactor">
    <cofactor evidence="13">
        <name>Mg(2+)</name>
        <dbReference type="ChEBI" id="CHEBI:18420"/>
    </cofactor>
</comment>
<feature type="binding site" evidence="13">
    <location>
        <position position="37"/>
    </location>
    <ligand>
        <name>substrate</name>
    </ligand>
</feature>
<evidence type="ECO:0000256" key="6">
    <source>
        <dbReference type="ARBA" id="ARBA00012947"/>
    </source>
</evidence>
<dbReference type="EC" id="4.1.3.17" evidence="5"/>
<evidence type="ECO:0000256" key="9">
    <source>
        <dbReference type="ARBA" id="ARBA00029596"/>
    </source>
</evidence>
<dbReference type="GO" id="GO:0047443">
    <property type="term" value="F:4-hydroxy-4-methyl-2-oxoglutarate aldolase activity"/>
    <property type="evidence" value="ECO:0007669"/>
    <property type="project" value="UniProtKB-EC"/>
</dbReference>
<comment type="function">
    <text evidence="8">Catalyzes the aldol cleavage of 4-hydroxy-4-methyl-2-oxoglutarate (HMG) into 2 molecules of pyruvate. Also contains a secondary oxaloacetate (OAA) decarboxylase activity due to the common pyruvate enolate transition state formed following C-C bond cleavage in the retro-aldol and decarboxylation reactions.</text>
</comment>
<feature type="binding site" evidence="13">
    <location>
        <begin position="15"/>
        <end position="18"/>
    </location>
    <ligand>
        <name>substrate</name>
    </ligand>
</feature>
<dbReference type="AlphaFoldDB" id="A0A841PWG2"/>
<sequence>MIVTTNGSTNSSFWGELLSTVAIEKGSRSVVIDGFTRDSRPIIELGFPTFTSGFHPYDSKGRLDVIDYKVPIECGRVKVHNGDLVFAYFDGIVVIPQAHREEVFEKALQKVEAENKMREELKKGMGIIEAHKKYDAL</sequence>
<evidence type="ECO:0000256" key="13">
    <source>
        <dbReference type="PIRSR" id="PIRSR605493-1"/>
    </source>
</evidence>
<evidence type="ECO:0000256" key="12">
    <source>
        <dbReference type="ARBA" id="ARBA00047973"/>
    </source>
</evidence>
<evidence type="ECO:0000313" key="14">
    <source>
        <dbReference type="EMBL" id="MBB6448653.1"/>
    </source>
</evidence>
<dbReference type="EC" id="4.1.1.112" evidence="6"/>
<reference evidence="14 15" key="1">
    <citation type="submission" date="2020-08" db="EMBL/GenBank/DDBJ databases">
        <title>Genomic Encyclopedia of Type Strains, Phase IV (KMG-IV): sequencing the most valuable type-strain genomes for metagenomic binning, comparative biology and taxonomic classification.</title>
        <authorList>
            <person name="Goeker M."/>
        </authorList>
    </citation>
    <scope>NUCLEOTIDE SEQUENCE [LARGE SCALE GENOMIC DNA]</scope>
    <source>
        <strain evidence="14 15">DSM 21769</strain>
    </source>
</reference>
<dbReference type="PANTHER" id="PTHR33254">
    <property type="entry name" value="4-HYDROXY-4-METHYL-2-OXOGLUTARATE ALDOLASE 3-RELATED"/>
    <property type="match status" value="1"/>
</dbReference>
<keyword evidence="13" id="KW-0460">Magnesium</keyword>
<protein>
    <recommendedName>
        <fullName evidence="7">Putative 4-hydroxy-4-methyl-2-oxoglutarate aldolase</fullName>
        <ecNumber evidence="6">4.1.1.112</ecNumber>
        <ecNumber evidence="5">4.1.3.17</ecNumber>
    </recommendedName>
    <alternativeName>
        <fullName evidence="11">Oxaloacetate decarboxylase</fullName>
    </alternativeName>
    <alternativeName>
        <fullName evidence="9">Regulator of ribonuclease activity homolog</fullName>
    </alternativeName>
    <alternativeName>
        <fullName evidence="10">RraA-like protein</fullName>
    </alternativeName>
</protein>
<proteinExistence type="inferred from homology"/>
<dbReference type="EMBL" id="JACHHJ010000001">
    <property type="protein sequence ID" value="MBB6448653.1"/>
    <property type="molecule type" value="Genomic_DNA"/>
</dbReference>
<dbReference type="InterPro" id="IPR005493">
    <property type="entry name" value="RraA/RraA-like"/>
</dbReference>
<comment type="similarity">
    <text evidence="3">Belongs to the class II aldolase/RraA-like family.</text>
</comment>
<evidence type="ECO:0000256" key="3">
    <source>
        <dbReference type="ARBA" id="ARBA00008621"/>
    </source>
</evidence>
<name>A0A841PWG2_9BACL</name>
<evidence type="ECO:0000256" key="5">
    <source>
        <dbReference type="ARBA" id="ARBA00012213"/>
    </source>
</evidence>
<evidence type="ECO:0000256" key="4">
    <source>
        <dbReference type="ARBA" id="ARBA00011233"/>
    </source>
</evidence>
<comment type="catalytic activity">
    <reaction evidence="1">
        <text>4-hydroxy-4-methyl-2-oxoglutarate = 2 pyruvate</text>
        <dbReference type="Rhea" id="RHEA:22748"/>
        <dbReference type="ChEBI" id="CHEBI:15361"/>
        <dbReference type="ChEBI" id="CHEBI:58276"/>
        <dbReference type="EC" id="4.1.3.17"/>
    </reaction>
</comment>
<dbReference type="Gene3D" id="3.50.30.40">
    <property type="entry name" value="Ribonuclease E inhibitor RraA/RraA-like"/>
    <property type="match status" value="1"/>
</dbReference>
<organism evidence="14 15">
    <name type="scientific">Geomicrobium halophilum</name>
    <dbReference type="NCBI Taxonomy" id="549000"/>
    <lineage>
        <taxon>Bacteria</taxon>
        <taxon>Bacillati</taxon>
        <taxon>Bacillota</taxon>
        <taxon>Bacilli</taxon>
        <taxon>Bacillales</taxon>
        <taxon>Geomicrobium</taxon>
    </lineage>
</organism>
<evidence type="ECO:0000256" key="8">
    <source>
        <dbReference type="ARBA" id="ARBA00025046"/>
    </source>
</evidence>
<dbReference type="Pfam" id="PF03737">
    <property type="entry name" value="RraA-like"/>
    <property type="match status" value="1"/>
</dbReference>
<keyword evidence="15" id="KW-1185">Reference proteome</keyword>
<evidence type="ECO:0000256" key="2">
    <source>
        <dbReference type="ARBA" id="ARBA00001968"/>
    </source>
</evidence>